<proteinExistence type="inferred from homology"/>
<dbReference type="KEGG" id="beq:BEWA_014400"/>
<dbReference type="PROSITE" id="PS51532">
    <property type="entry name" value="PITH"/>
    <property type="match status" value="1"/>
</dbReference>
<dbReference type="PANTHER" id="PTHR12175">
    <property type="entry name" value="AD039 HT014 THIOREDOXIN FAMILY TRP26"/>
    <property type="match status" value="1"/>
</dbReference>
<feature type="domain" description="PITH" evidence="2">
    <location>
        <begin position="25"/>
        <end position="196"/>
    </location>
</feature>
<dbReference type="Proteomes" id="UP000031512">
    <property type="component" value="Unassembled WGS sequence"/>
</dbReference>
<dbReference type="GeneID" id="15804516"/>
<dbReference type="OrthoDB" id="2635at2759"/>
<dbReference type="VEuPathDB" id="PiroplasmaDB:BEWA_014400"/>
<evidence type="ECO:0000313" key="4">
    <source>
        <dbReference type="Proteomes" id="UP000031512"/>
    </source>
</evidence>
<dbReference type="Pfam" id="PF06201">
    <property type="entry name" value="PITH"/>
    <property type="match status" value="1"/>
</dbReference>
<evidence type="ECO:0000313" key="3">
    <source>
        <dbReference type="EMBL" id="EKX72881.1"/>
    </source>
</evidence>
<comment type="caution">
    <text evidence="3">The sequence shown here is derived from an EMBL/GenBank/DDBJ whole genome shotgun (WGS) entry which is preliminary data.</text>
</comment>
<organism evidence="3 4">
    <name type="scientific">Theileria equi strain WA</name>
    <dbReference type="NCBI Taxonomy" id="1537102"/>
    <lineage>
        <taxon>Eukaryota</taxon>
        <taxon>Sar</taxon>
        <taxon>Alveolata</taxon>
        <taxon>Apicomplexa</taxon>
        <taxon>Aconoidasida</taxon>
        <taxon>Piroplasmida</taxon>
        <taxon>Theileriidae</taxon>
        <taxon>Theileria</taxon>
    </lineage>
</organism>
<comment type="similarity">
    <text evidence="1">Belongs to the PITHD1 family.</text>
</comment>
<protein>
    <recommendedName>
        <fullName evidence="2">PITH domain-containing protein</fullName>
    </recommendedName>
</protein>
<dbReference type="InterPro" id="IPR037047">
    <property type="entry name" value="PITH_dom_sf"/>
</dbReference>
<dbReference type="GO" id="GO:0005737">
    <property type="term" value="C:cytoplasm"/>
    <property type="evidence" value="ECO:0007669"/>
    <property type="project" value="UniProtKB-ARBA"/>
</dbReference>
<dbReference type="RefSeq" id="XP_004832333.1">
    <property type="nucleotide sequence ID" value="XM_004832276.1"/>
</dbReference>
<dbReference type="STRING" id="1537102.L1LC16"/>
<gene>
    <name evidence="3" type="ORF">BEWA_014400</name>
</gene>
<dbReference type="InterPro" id="IPR010400">
    <property type="entry name" value="PITH_dom"/>
</dbReference>
<dbReference type="AlphaFoldDB" id="L1LC16"/>
<dbReference type="InterPro" id="IPR008979">
    <property type="entry name" value="Galactose-bd-like_sf"/>
</dbReference>
<evidence type="ECO:0000259" key="2">
    <source>
        <dbReference type="PROSITE" id="PS51532"/>
    </source>
</evidence>
<dbReference type="EMBL" id="ACOU01000004">
    <property type="protein sequence ID" value="EKX72881.1"/>
    <property type="molecule type" value="Genomic_DNA"/>
</dbReference>
<dbReference type="Gene3D" id="2.60.120.470">
    <property type="entry name" value="PITH domain"/>
    <property type="match status" value="1"/>
</dbReference>
<dbReference type="InterPro" id="IPR045099">
    <property type="entry name" value="PITH1-like"/>
</dbReference>
<reference evidence="3 4" key="1">
    <citation type="journal article" date="2012" name="BMC Genomics">
        <title>Comparative genomic analysis and phylogenetic position of Theileria equi.</title>
        <authorList>
            <person name="Kappmeyer L.S."/>
            <person name="Thiagarajan M."/>
            <person name="Herndon D.R."/>
            <person name="Ramsay J.D."/>
            <person name="Caler E."/>
            <person name="Djikeng A."/>
            <person name="Gillespie J.J."/>
            <person name="Lau A.O."/>
            <person name="Roalson E.H."/>
            <person name="Silva J.C."/>
            <person name="Silva M.G."/>
            <person name="Suarez C.E."/>
            <person name="Ueti M.W."/>
            <person name="Nene V.M."/>
            <person name="Mealey R.H."/>
            <person name="Knowles D.P."/>
            <person name="Brayton K.A."/>
        </authorList>
    </citation>
    <scope>NUCLEOTIDE SEQUENCE [LARGE SCALE GENOMIC DNA]</scope>
    <source>
        <strain evidence="3 4">WA</strain>
    </source>
</reference>
<accession>L1LC16</accession>
<sequence length="196" mass="22329">MSGDLESIDYALQYQLMKSMMRPFGDSNDIKNLALEERCIDLTTSCVLNATTEFGNLQNVIISRKGDDALVSDVDQQLILKFFFKEPVSIKHITFRADNKPSISDVSAPRIIKMYANRPEFDFSEADSVEPDQVIELKPQEEASVDKVNLRGTKFAHVKSMQVFVVENMDDSLQTFINEIGIWGNVHPNYRSDHLY</sequence>
<name>L1LC16_THEEQ</name>
<dbReference type="eggNOG" id="KOG0908">
    <property type="taxonomic scope" value="Eukaryota"/>
</dbReference>
<keyword evidence="4" id="KW-1185">Reference proteome</keyword>
<dbReference type="SUPFAM" id="SSF49785">
    <property type="entry name" value="Galactose-binding domain-like"/>
    <property type="match status" value="1"/>
</dbReference>
<evidence type="ECO:0000256" key="1">
    <source>
        <dbReference type="ARBA" id="ARBA00025788"/>
    </source>
</evidence>